<gene>
    <name evidence="1" type="ORF">SAMN03080617_00214</name>
</gene>
<accession>A0A1G5V1U7</accession>
<dbReference type="Gene3D" id="1.20.120.330">
    <property type="entry name" value="Nucleotidyltransferases domain 2"/>
    <property type="match status" value="1"/>
</dbReference>
<reference evidence="2" key="1">
    <citation type="submission" date="2016-10" db="EMBL/GenBank/DDBJ databases">
        <authorList>
            <person name="Varghese N."/>
            <person name="Submissions S."/>
        </authorList>
    </citation>
    <scope>NUCLEOTIDE SEQUENCE [LARGE SCALE GENOMIC DNA]</scope>
    <source>
        <strain evidence="2">DSM 22703</strain>
    </source>
</reference>
<name>A0A1G5V1U7_9BACT</name>
<dbReference type="AlphaFoldDB" id="A0A1G5V1U7"/>
<evidence type="ECO:0000313" key="2">
    <source>
        <dbReference type="Proteomes" id="UP000198756"/>
    </source>
</evidence>
<proteinExistence type="predicted"/>
<dbReference type="RefSeq" id="WP_092728094.1">
    <property type="nucleotide sequence ID" value="NZ_FMXE01000002.1"/>
</dbReference>
<protein>
    <submittedName>
        <fullName evidence="1">HEPN domain-containing protein</fullName>
    </submittedName>
</protein>
<keyword evidence="2" id="KW-1185">Reference proteome</keyword>
<dbReference type="STRING" id="279824.SAMN03080617_00214"/>
<sequence>MTVLDPKPILAEADILLEKAKEELCRPDEDVVKYMVCKHAYKAIEKYMAGFLVKNGVRIHNSLSINDLLHQCRSIDPDFKKLNLDPLTRAGYPEDLWMNMKTANEFIDLAEQTRIQVGVN</sequence>
<dbReference type="OrthoDB" id="1440109at2"/>
<dbReference type="Proteomes" id="UP000198756">
    <property type="component" value="Unassembled WGS sequence"/>
</dbReference>
<dbReference type="EMBL" id="FMXE01000002">
    <property type="protein sequence ID" value="SDA38975.1"/>
    <property type="molecule type" value="Genomic_DNA"/>
</dbReference>
<organism evidence="1 2">
    <name type="scientific">Algoriphagus alkaliphilus</name>
    <dbReference type="NCBI Taxonomy" id="279824"/>
    <lineage>
        <taxon>Bacteria</taxon>
        <taxon>Pseudomonadati</taxon>
        <taxon>Bacteroidota</taxon>
        <taxon>Cytophagia</taxon>
        <taxon>Cytophagales</taxon>
        <taxon>Cyclobacteriaceae</taxon>
        <taxon>Algoriphagus</taxon>
    </lineage>
</organism>
<evidence type="ECO:0000313" key="1">
    <source>
        <dbReference type="EMBL" id="SDA38975.1"/>
    </source>
</evidence>